<dbReference type="EMBL" id="BAABME010021418">
    <property type="protein sequence ID" value="GAA0163248.1"/>
    <property type="molecule type" value="Genomic_DNA"/>
</dbReference>
<keyword evidence="1" id="KW-0862">Zinc</keyword>
<keyword evidence="1" id="KW-0479">Metal-binding</keyword>
<dbReference type="SUPFAM" id="SSF57667">
    <property type="entry name" value="beta-beta-alpha zinc fingers"/>
    <property type="match status" value="2"/>
</dbReference>
<reference evidence="3 4" key="1">
    <citation type="submission" date="2024-01" db="EMBL/GenBank/DDBJ databases">
        <title>The complete chloroplast genome sequence of Lithospermum erythrorhizon: insights into the phylogenetic relationship among Boraginaceae species and the maternal lineages of purple gromwells.</title>
        <authorList>
            <person name="Okada T."/>
            <person name="Watanabe K."/>
        </authorList>
    </citation>
    <scope>NUCLEOTIDE SEQUENCE [LARGE SCALE GENOMIC DNA]</scope>
</reference>
<evidence type="ECO:0000256" key="1">
    <source>
        <dbReference type="PROSITE-ProRule" id="PRU00042"/>
    </source>
</evidence>
<dbReference type="InterPro" id="IPR013087">
    <property type="entry name" value="Znf_C2H2_type"/>
</dbReference>
<sequence>MKLKIPIYETEEEDNKIVGSDDDNVDLNDQKKIQSKERVCQVCNKVFGSGKALGGHMRIHFQAYKNLMLKKKMRAQQSIKFKKLKKSSKSDSQDQFGSFKKLKKSSKSISLDQFGSSVEPTCALCFKIFPSMKSLFGHMRCHPEREWRGIHPPPSPSPSPLLHANNSSVSWSTNSNGELIDDDLAGEKAVLEQVDLLEVLPKWSVTAKRGRKAAKMVDYDDAEEEFLEAVDDLMMLAKGGGNSCDHLSSDDLTQKHQKGESYEVTNSNSLSNNKTIEFIVGHHHHHTLMNEVVSREEGKGSSDGAHTNKDVLMKSAGKCNEKNVVESDDEFESSDSCLIGKKGMIIKNKKERKKMKLRDLDQIQDSFPEKHKCSICGKSFSTHQALGGHRSSHNKFRMFIQNSIDDDQYPSPPSAQCISVQDEVVSHTLDFDLNELPQLE</sequence>
<dbReference type="PANTHER" id="PTHR47591:SF1">
    <property type="entry name" value="ZINC FINGER PROTEIN ZAT2-RELATED"/>
    <property type="match status" value="1"/>
</dbReference>
<dbReference type="Gene3D" id="3.30.160.60">
    <property type="entry name" value="Classic Zinc Finger"/>
    <property type="match status" value="1"/>
</dbReference>
<evidence type="ECO:0000313" key="3">
    <source>
        <dbReference type="EMBL" id="GAA0163248.1"/>
    </source>
</evidence>
<gene>
    <name evidence="3" type="ORF">LIER_39561</name>
</gene>
<name>A0AAV3QL26_LITER</name>
<evidence type="ECO:0000259" key="2">
    <source>
        <dbReference type="PROSITE" id="PS50157"/>
    </source>
</evidence>
<dbReference type="Proteomes" id="UP001454036">
    <property type="component" value="Unassembled WGS sequence"/>
</dbReference>
<comment type="caution">
    <text evidence="3">The sequence shown here is derived from an EMBL/GenBank/DDBJ whole genome shotgun (WGS) entry which is preliminary data.</text>
</comment>
<dbReference type="SMART" id="SM00355">
    <property type="entry name" value="ZnF_C2H2"/>
    <property type="match status" value="3"/>
</dbReference>
<dbReference type="PANTHER" id="PTHR47591">
    <property type="entry name" value="ZINC FINGER PROTEIN ZAT2-RELATED"/>
    <property type="match status" value="1"/>
</dbReference>
<dbReference type="AlphaFoldDB" id="A0AAV3QL26"/>
<feature type="domain" description="C2H2-type" evidence="2">
    <location>
        <begin position="38"/>
        <end position="60"/>
    </location>
</feature>
<protein>
    <recommendedName>
        <fullName evidence="2">C2H2-type domain-containing protein</fullName>
    </recommendedName>
</protein>
<keyword evidence="4" id="KW-1185">Reference proteome</keyword>
<dbReference type="Pfam" id="PF13912">
    <property type="entry name" value="zf-C2H2_6"/>
    <property type="match status" value="3"/>
</dbReference>
<keyword evidence="1" id="KW-0863">Zinc-finger</keyword>
<organism evidence="3 4">
    <name type="scientific">Lithospermum erythrorhizon</name>
    <name type="common">Purple gromwell</name>
    <name type="synonym">Lithospermum officinale var. erythrorhizon</name>
    <dbReference type="NCBI Taxonomy" id="34254"/>
    <lineage>
        <taxon>Eukaryota</taxon>
        <taxon>Viridiplantae</taxon>
        <taxon>Streptophyta</taxon>
        <taxon>Embryophyta</taxon>
        <taxon>Tracheophyta</taxon>
        <taxon>Spermatophyta</taxon>
        <taxon>Magnoliopsida</taxon>
        <taxon>eudicotyledons</taxon>
        <taxon>Gunneridae</taxon>
        <taxon>Pentapetalae</taxon>
        <taxon>asterids</taxon>
        <taxon>lamiids</taxon>
        <taxon>Boraginales</taxon>
        <taxon>Boraginaceae</taxon>
        <taxon>Boraginoideae</taxon>
        <taxon>Lithospermeae</taxon>
        <taxon>Lithospermum</taxon>
    </lineage>
</organism>
<dbReference type="PROSITE" id="PS00028">
    <property type="entry name" value="ZINC_FINGER_C2H2_1"/>
    <property type="match status" value="3"/>
</dbReference>
<evidence type="ECO:0000313" key="4">
    <source>
        <dbReference type="Proteomes" id="UP001454036"/>
    </source>
</evidence>
<proteinExistence type="predicted"/>
<dbReference type="InterPro" id="IPR036236">
    <property type="entry name" value="Znf_C2H2_sf"/>
</dbReference>
<dbReference type="GO" id="GO:0008270">
    <property type="term" value="F:zinc ion binding"/>
    <property type="evidence" value="ECO:0007669"/>
    <property type="project" value="UniProtKB-KW"/>
</dbReference>
<accession>A0AAV3QL26</accession>
<feature type="domain" description="C2H2-type" evidence="2">
    <location>
        <begin position="371"/>
        <end position="398"/>
    </location>
</feature>
<dbReference type="PROSITE" id="PS50157">
    <property type="entry name" value="ZINC_FINGER_C2H2_2"/>
    <property type="match status" value="2"/>
</dbReference>